<dbReference type="EMBL" id="CAQQ02161468">
    <property type="status" value="NOT_ANNOTATED_CDS"/>
    <property type="molecule type" value="Genomic_DNA"/>
</dbReference>
<reference evidence="2" key="2">
    <citation type="submission" date="2015-06" db="UniProtKB">
        <authorList>
            <consortium name="EnsemblMetazoa"/>
        </authorList>
    </citation>
    <scope>IDENTIFICATION</scope>
</reference>
<dbReference type="EnsemblMetazoa" id="MESCA004869-RA">
    <property type="protein sequence ID" value="MESCA004869-PA"/>
    <property type="gene ID" value="MESCA004869"/>
</dbReference>
<sequence length="350" mass="38291">MLMERTSTSPSRNMDQDPCPEQNSSPTKEKKKFKKKKKDRKNSARTSGYIGSLVATEVPLPTTNEQPPPQTVYQTAILQPEVDLVPPADLLQGPGVQDSIIQQPQITHYQQQQQQPQITHYPTQSQLTHFQQHPTTPLSRGISTGSSCSDAADNSLKRSKRQRRPNKFYGYTSDDEGGVPSNPSTPVGFAAMRPIAPPDLVWDKDDLPTPSKSILKIKKVPGSAPPTTGVKKSLIKQDSNSTAKKRKAERKQPAIPKLKIRQPTFMAAFQAAKAAAAKTGSAAVVPSANSIKPIYTSTSESESETEEKRAKIMALLPPTPLPAAPPRPVTPQPPARAIPLLYFPIQTWQL</sequence>
<feature type="compositionally biased region" description="Polar residues" evidence="1">
    <location>
        <begin position="61"/>
        <end position="71"/>
    </location>
</feature>
<feature type="compositionally biased region" description="Basic residues" evidence="1">
    <location>
        <begin position="157"/>
        <end position="166"/>
    </location>
</feature>
<dbReference type="HOGENOM" id="CLU_792964_0_0_1"/>
<proteinExistence type="predicted"/>
<feature type="compositionally biased region" description="Polar residues" evidence="1">
    <location>
        <begin position="1"/>
        <end position="13"/>
    </location>
</feature>
<evidence type="ECO:0000313" key="3">
    <source>
        <dbReference type="Proteomes" id="UP000015102"/>
    </source>
</evidence>
<name>T1GMT6_MEGSC</name>
<organism evidence="2 3">
    <name type="scientific">Megaselia scalaris</name>
    <name type="common">Humpbacked fly</name>
    <name type="synonym">Phora scalaris</name>
    <dbReference type="NCBI Taxonomy" id="36166"/>
    <lineage>
        <taxon>Eukaryota</taxon>
        <taxon>Metazoa</taxon>
        <taxon>Ecdysozoa</taxon>
        <taxon>Arthropoda</taxon>
        <taxon>Hexapoda</taxon>
        <taxon>Insecta</taxon>
        <taxon>Pterygota</taxon>
        <taxon>Neoptera</taxon>
        <taxon>Endopterygota</taxon>
        <taxon>Diptera</taxon>
        <taxon>Brachycera</taxon>
        <taxon>Muscomorpha</taxon>
        <taxon>Platypezoidea</taxon>
        <taxon>Phoridae</taxon>
        <taxon>Megaseliini</taxon>
        <taxon>Megaselia</taxon>
    </lineage>
</organism>
<reference evidence="3" key="1">
    <citation type="submission" date="2013-02" db="EMBL/GenBank/DDBJ databases">
        <authorList>
            <person name="Hughes D."/>
        </authorList>
    </citation>
    <scope>NUCLEOTIDE SEQUENCE</scope>
    <source>
        <strain>Durham</strain>
        <strain evidence="3">NC isolate 2 -- Noor lab</strain>
    </source>
</reference>
<feature type="compositionally biased region" description="Polar residues" evidence="1">
    <location>
        <begin position="125"/>
        <end position="149"/>
    </location>
</feature>
<keyword evidence="3" id="KW-1185">Reference proteome</keyword>
<feature type="region of interest" description="Disordered" evidence="1">
    <location>
        <begin position="1"/>
        <end position="71"/>
    </location>
</feature>
<feature type="region of interest" description="Disordered" evidence="1">
    <location>
        <begin position="218"/>
        <end position="255"/>
    </location>
</feature>
<dbReference type="Proteomes" id="UP000015102">
    <property type="component" value="Unassembled WGS sequence"/>
</dbReference>
<dbReference type="AlphaFoldDB" id="T1GMT6"/>
<dbReference type="STRING" id="36166.T1GMT6"/>
<evidence type="ECO:0000313" key="2">
    <source>
        <dbReference type="EnsemblMetazoa" id="MESCA004869-PA"/>
    </source>
</evidence>
<feature type="compositionally biased region" description="Basic residues" evidence="1">
    <location>
        <begin position="29"/>
        <end position="40"/>
    </location>
</feature>
<accession>T1GMT6</accession>
<protein>
    <submittedName>
        <fullName evidence="2">Uncharacterized protein</fullName>
    </submittedName>
</protein>
<feature type="region of interest" description="Disordered" evidence="1">
    <location>
        <begin position="125"/>
        <end position="182"/>
    </location>
</feature>
<evidence type="ECO:0000256" key="1">
    <source>
        <dbReference type="SAM" id="MobiDB-lite"/>
    </source>
</evidence>